<reference evidence="2 3" key="1">
    <citation type="submission" date="2020-11" db="EMBL/GenBank/DDBJ databases">
        <title>Kefir isolates.</title>
        <authorList>
            <person name="Marcisauskas S."/>
            <person name="Kim Y."/>
            <person name="Blasche S."/>
        </authorList>
    </citation>
    <scope>NUCLEOTIDE SEQUENCE [LARGE SCALE GENOMIC DNA]</scope>
    <source>
        <strain evidence="2 3">KR</strain>
    </source>
</reference>
<dbReference type="Proteomes" id="UP000777482">
    <property type="component" value="Unassembled WGS sequence"/>
</dbReference>
<dbReference type="AlphaFoldDB" id="A0A9P6W1S5"/>
<dbReference type="Pfam" id="PF08495">
    <property type="entry name" value="FIST"/>
    <property type="match status" value="1"/>
</dbReference>
<sequence>MLRIRLRRTILLSAPAVQRRSLWQCATLSSPSPTALLENVQETVAEDAAAAVTVFALSKNVPQQLVSAFRRALAPSGSNTTAIGCLSEILPAAASSTSPLLKDQELFSIALARHRPTRDTERAIPFRSALVGRPNIALGREIKPELQADHDQVDSGLEAFLKGGAWGFGEQTQAEVSTQHPEIAELKNENPSAIRELVVFTADRTQPFLAALSRFSEASTVGMVGTSTPFHSADGSAFTLFYGDETTASGAVGVAVVDASPEHHGTPVALGYGGLAPIGASYEVTSAQGNIVLSLSGQNAARLLLNAVNDLFGTSAANLPAAQRTHEKEKEFYAAVFDSEPKCPLDLCKARIVARIMAGDPSRGAMSVETGEEVKKGSHIVLAFLAVPASNSAPHFSATECPGTGDVSTSQRFLAASENGVVIESGEVGTARPPPRICAIEGTRTTLQ</sequence>
<dbReference type="OrthoDB" id="10251508at2759"/>
<organism evidence="2 3">
    <name type="scientific">Rhodotorula mucilaginosa</name>
    <name type="common">Yeast</name>
    <name type="synonym">Rhodotorula rubra</name>
    <dbReference type="NCBI Taxonomy" id="5537"/>
    <lineage>
        <taxon>Eukaryota</taxon>
        <taxon>Fungi</taxon>
        <taxon>Dikarya</taxon>
        <taxon>Basidiomycota</taxon>
        <taxon>Pucciniomycotina</taxon>
        <taxon>Microbotryomycetes</taxon>
        <taxon>Sporidiobolales</taxon>
        <taxon>Sporidiobolaceae</taxon>
        <taxon>Rhodotorula</taxon>
    </lineage>
</organism>
<gene>
    <name evidence="2" type="ORF">C6P46_004819</name>
</gene>
<dbReference type="InterPro" id="IPR013702">
    <property type="entry name" value="FIST_domain_N"/>
</dbReference>
<protein>
    <recommendedName>
        <fullName evidence="1">FIST domain-containing protein</fullName>
    </recommendedName>
</protein>
<dbReference type="EMBL" id="PUHQ01000048">
    <property type="protein sequence ID" value="KAG0660018.1"/>
    <property type="molecule type" value="Genomic_DNA"/>
</dbReference>
<accession>A0A9P6W1S5</accession>
<keyword evidence="3" id="KW-1185">Reference proteome</keyword>
<name>A0A9P6W1S5_RHOMI</name>
<proteinExistence type="predicted"/>
<comment type="caution">
    <text evidence="2">The sequence shown here is derived from an EMBL/GenBank/DDBJ whole genome shotgun (WGS) entry which is preliminary data.</text>
</comment>
<evidence type="ECO:0000313" key="2">
    <source>
        <dbReference type="EMBL" id="KAG0660018.1"/>
    </source>
</evidence>
<evidence type="ECO:0000259" key="1">
    <source>
        <dbReference type="Pfam" id="PF08495"/>
    </source>
</evidence>
<evidence type="ECO:0000313" key="3">
    <source>
        <dbReference type="Proteomes" id="UP000777482"/>
    </source>
</evidence>
<feature type="domain" description="FIST" evidence="1">
    <location>
        <begin position="191"/>
        <end position="298"/>
    </location>
</feature>